<dbReference type="EMBL" id="CP011509">
    <property type="protein sequence ID" value="AKJ06679.1"/>
    <property type="molecule type" value="Genomic_DNA"/>
</dbReference>
<comment type="subcellular location">
    <subcellularLocation>
        <location evidence="11">Cytoplasm</location>
    </subcellularLocation>
</comment>
<evidence type="ECO:0000256" key="3">
    <source>
        <dbReference type="ARBA" id="ARBA00022598"/>
    </source>
</evidence>
<comment type="function">
    <text evidence="11">Catalyzes the attachment of alanine to tRNA(Ala) in a two-step reaction: alanine is first activated by ATP to form Ala-AMP and then transferred to the acceptor end of tRNA(Ala). Also edits incorrectly charged Ser-tRNA(Ala) and Gly-tRNA(Ala) via its editing domain.</text>
</comment>
<evidence type="ECO:0000256" key="6">
    <source>
        <dbReference type="ARBA" id="ARBA00022833"/>
    </source>
</evidence>
<dbReference type="SUPFAM" id="SSF55186">
    <property type="entry name" value="ThrRS/AlaRS common domain"/>
    <property type="match status" value="1"/>
</dbReference>
<dbReference type="InterPro" id="IPR023033">
    <property type="entry name" value="Ala_tRNA_ligase_euk/bac"/>
</dbReference>
<evidence type="ECO:0000256" key="9">
    <source>
        <dbReference type="ARBA" id="ARBA00022917"/>
    </source>
</evidence>
<dbReference type="InterPro" id="IPR009000">
    <property type="entry name" value="Transl_B-barrel_sf"/>
</dbReference>
<dbReference type="Gene3D" id="3.10.310.40">
    <property type="match status" value="1"/>
</dbReference>
<gene>
    <name evidence="11" type="primary">alaS</name>
    <name evidence="14" type="ORF">AA314_08305</name>
    <name evidence="15" type="ORF">ATI61_105341</name>
</gene>
<keyword evidence="17" id="KW-1185">Reference proteome</keyword>
<dbReference type="Pfam" id="PF02272">
    <property type="entry name" value="DHHA1"/>
    <property type="match status" value="1"/>
</dbReference>
<keyword evidence="4 11" id="KW-0479">Metal-binding</keyword>
<feature type="binding site" evidence="11">
    <location>
        <position position="692"/>
    </location>
    <ligand>
        <name>Zn(2+)</name>
        <dbReference type="ChEBI" id="CHEBI:29105"/>
    </ligand>
</feature>
<dbReference type="InterPro" id="IPR018163">
    <property type="entry name" value="Thr/Ala-tRNA-synth_IIc_edit"/>
</dbReference>
<keyword evidence="10 11" id="KW-0030">Aminoacyl-tRNA synthetase</keyword>
<comment type="domain">
    <text evidence="11">Consists of three domains; the N-terminal catalytic domain, the editing domain and the C-terminal C-Ala domain. The editing domain removes incorrectly charged amino acids, while the C-Ala domain, along with tRNA(Ala), serves as a bridge to cooperatively bring together the editing and aminoacylation centers thus stimulating deacylation of misacylated tRNAs.</text>
</comment>
<dbReference type="InterPro" id="IPR018162">
    <property type="entry name" value="Ala-tRNA-ligase_IIc_anticod-bd"/>
</dbReference>
<comment type="similarity">
    <text evidence="1 11">Belongs to the class-II aminoacyl-tRNA synthetase family.</text>
</comment>
<dbReference type="InterPro" id="IPR050058">
    <property type="entry name" value="Ala-tRNA_ligase"/>
</dbReference>
<feature type="binding site" evidence="11">
    <location>
        <position position="688"/>
    </location>
    <ligand>
        <name>Zn(2+)</name>
        <dbReference type="ChEBI" id="CHEBI:29105"/>
    </ligand>
</feature>
<dbReference type="PANTHER" id="PTHR11777">
    <property type="entry name" value="ALANYL-TRNA SYNTHETASE"/>
    <property type="match status" value="1"/>
</dbReference>
<dbReference type="Pfam" id="PF01411">
    <property type="entry name" value="tRNA-synt_2c"/>
    <property type="match status" value="1"/>
</dbReference>
<evidence type="ECO:0000313" key="14">
    <source>
        <dbReference type="EMBL" id="AKJ06679.1"/>
    </source>
</evidence>
<comment type="catalytic activity">
    <reaction evidence="11">
        <text>tRNA(Ala) + L-alanine + ATP = L-alanyl-tRNA(Ala) + AMP + diphosphate</text>
        <dbReference type="Rhea" id="RHEA:12540"/>
        <dbReference type="Rhea" id="RHEA-COMP:9657"/>
        <dbReference type="Rhea" id="RHEA-COMP:9923"/>
        <dbReference type="ChEBI" id="CHEBI:30616"/>
        <dbReference type="ChEBI" id="CHEBI:33019"/>
        <dbReference type="ChEBI" id="CHEBI:57972"/>
        <dbReference type="ChEBI" id="CHEBI:78442"/>
        <dbReference type="ChEBI" id="CHEBI:78497"/>
        <dbReference type="ChEBI" id="CHEBI:456215"/>
        <dbReference type="EC" id="6.1.1.7"/>
    </reaction>
</comment>
<evidence type="ECO:0000256" key="1">
    <source>
        <dbReference type="ARBA" id="ARBA00008226"/>
    </source>
</evidence>
<dbReference type="SUPFAM" id="SSF55681">
    <property type="entry name" value="Class II aaRS and biotin synthetases"/>
    <property type="match status" value="1"/>
</dbReference>
<keyword evidence="9 11" id="KW-0648">Protein biosynthesis</keyword>
<evidence type="ECO:0000313" key="16">
    <source>
        <dbReference type="Proteomes" id="UP000035579"/>
    </source>
</evidence>
<keyword evidence="7 11" id="KW-0067">ATP-binding</keyword>
<dbReference type="PRINTS" id="PR00980">
    <property type="entry name" value="TRNASYNTHALA"/>
</dbReference>
<evidence type="ECO:0000313" key="15">
    <source>
        <dbReference type="EMBL" id="REG32014.1"/>
    </source>
</evidence>
<dbReference type="EC" id="6.1.1.7" evidence="11"/>
<keyword evidence="8 11" id="KW-0694">RNA-binding</keyword>
<dbReference type="FunFam" id="3.30.54.20:FF:000001">
    <property type="entry name" value="Alanine--tRNA ligase"/>
    <property type="match status" value="1"/>
</dbReference>
<dbReference type="FunFam" id="3.10.310.40:FF:000001">
    <property type="entry name" value="Alanine--tRNA ligase"/>
    <property type="match status" value="1"/>
</dbReference>
<keyword evidence="11" id="KW-0963">Cytoplasm</keyword>
<dbReference type="GO" id="GO:0000049">
    <property type="term" value="F:tRNA binding"/>
    <property type="evidence" value="ECO:0007669"/>
    <property type="project" value="UniProtKB-KW"/>
</dbReference>
<dbReference type="Proteomes" id="UP000035579">
    <property type="component" value="Chromosome"/>
</dbReference>
<dbReference type="Gene3D" id="3.30.930.10">
    <property type="entry name" value="Bira Bifunctional Protein, Domain 2"/>
    <property type="match status" value="1"/>
</dbReference>
<feature type="compositionally biased region" description="Gly residues" evidence="12">
    <location>
        <begin position="864"/>
        <end position="878"/>
    </location>
</feature>
<dbReference type="Gene3D" id="3.30.980.10">
    <property type="entry name" value="Threonyl-trna Synthetase, Chain A, domain 2"/>
    <property type="match status" value="1"/>
</dbReference>
<dbReference type="SMART" id="SM00863">
    <property type="entry name" value="tRNA_SAD"/>
    <property type="match status" value="1"/>
</dbReference>
<organism evidence="14 16">
    <name type="scientific">Archangium gephyra</name>
    <dbReference type="NCBI Taxonomy" id="48"/>
    <lineage>
        <taxon>Bacteria</taxon>
        <taxon>Pseudomonadati</taxon>
        <taxon>Myxococcota</taxon>
        <taxon>Myxococcia</taxon>
        <taxon>Myxococcales</taxon>
        <taxon>Cystobacterineae</taxon>
        <taxon>Archangiaceae</taxon>
        <taxon>Archangium</taxon>
    </lineage>
</organism>
<dbReference type="GO" id="GO:0008270">
    <property type="term" value="F:zinc ion binding"/>
    <property type="evidence" value="ECO:0007669"/>
    <property type="project" value="UniProtKB-UniRule"/>
</dbReference>
<dbReference type="InterPro" id="IPR012947">
    <property type="entry name" value="tRNA_SAD"/>
</dbReference>
<keyword evidence="6 11" id="KW-0862">Zinc</keyword>
<dbReference type="InterPro" id="IPR018164">
    <property type="entry name" value="Ala-tRNA-synth_IIc_N"/>
</dbReference>
<name>A0AAC8QFU4_9BACT</name>
<dbReference type="FunFam" id="3.30.980.10:FF:000004">
    <property type="entry name" value="Alanine--tRNA ligase, cytoplasmic"/>
    <property type="match status" value="1"/>
</dbReference>
<feature type="binding site" evidence="11">
    <location>
        <position position="590"/>
    </location>
    <ligand>
        <name>Zn(2+)</name>
        <dbReference type="ChEBI" id="CHEBI:29105"/>
    </ligand>
</feature>
<evidence type="ECO:0000256" key="5">
    <source>
        <dbReference type="ARBA" id="ARBA00022741"/>
    </source>
</evidence>
<accession>A0AAC8QFU4</accession>
<protein>
    <recommendedName>
        <fullName evidence="11">Alanine--tRNA ligase</fullName>
        <ecNumber evidence="11">6.1.1.7</ecNumber>
    </recommendedName>
    <alternativeName>
        <fullName evidence="11">Alanyl-tRNA synthetase</fullName>
        <shortName evidence="11">AlaRS</shortName>
    </alternativeName>
</protein>
<dbReference type="PANTHER" id="PTHR11777:SF9">
    <property type="entry name" value="ALANINE--TRNA LIGASE, CYTOPLASMIC"/>
    <property type="match status" value="1"/>
</dbReference>
<dbReference type="PROSITE" id="PS50860">
    <property type="entry name" value="AA_TRNA_LIGASE_II_ALA"/>
    <property type="match status" value="1"/>
</dbReference>
<evidence type="ECO:0000259" key="13">
    <source>
        <dbReference type="PROSITE" id="PS50860"/>
    </source>
</evidence>
<evidence type="ECO:0000256" key="2">
    <source>
        <dbReference type="ARBA" id="ARBA00022555"/>
    </source>
</evidence>
<dbReference type="NCBIfam" id="TIGR00344">
    <property type="entry name" value="alaS"/>
    <property type="match status" value="1"/>
</dbReference>
<dbReference type="GO" id="GO:0005524">
    <property type="term" value="F:ATP binding"/>
    <property type="evidence" value="ECO:0007669"/>
    <property type="project" value="UniProtKB-UniRule"/>
</dbReference>
<evidence type="ECO:0000256" key="12">
    <source>
        <dbReference type="SAM" id="MobiDB-lite"/>
    </source>
</evidence>
<dbReference type="GO" id="GO:0002161">
    <property type="term" value="F:aminoacyl-tRNA deacylase activity"/>
    <property type="evidence" value="ECO:0007669"/>
    <property type="project" value="TreeGrafter"/>
</dbReference>
<dbReference type="SUPFAM" id="SSF101353">
    <property type="entry name" value="Putative anticodon-binding domain of alanyl-tRNA synthetase (AlaRS)"/>
    <property type="match status" value="1"/>
</dbReference>
<dbReference type="GO" id="GO:0004813">
    <property type="term" value="F:alanine-tRNA ligase activity"/>
    <property type="evidence" value="ECO:0007669"/>
    <property type="project" value="UniProtKB-UniRule"/>
</dbReference>
<dbReference type="InterPro" id="IPR003156">
    <property type="entry name" value="DHHA1_dom"/>
</dbReference>
<reference evidence="15 17" key="2">
    <citation type="submission" date="2018-08" db="EMBL/GenBank/DDBJ databases">
        <title>Genomic Encyclopedia of Archaeal and Bacterial Type Strains, Phase II (KMG-II): from individual species to whole genera.</title>
        <authorList>
            <person name="Goeker M."/>
        </authorList>
    </citation>
    <scope>NUCLEOTIDE SEQUENCE [LARGE SCALE GENOMIC DNA]</scope>
    <source>
        <strain evidence="15 17">DSM 2261</strain>
    </source>
</reference>
<dbReference type="FunFam" id="3.30.930.10:FF:000004">
    <property type="entry name" value="Alanine--tRNA ligase"/>
    <property type="match status" value="1"/>
</dbReference>
<evidence type="ECO:0000313" key="17">
    <source>
        <dbReference type="Proteomes" id="UP000256345"/>
    </source>
</evidence>
<dbReference type="SUPFAM" id="SSF50447">
    <property type="entry name" value="Translation proteins"/>
    <property type="match status" value="1"/>
</dbReference>
<evidence type="ECO:0000256" key="7">
    <source>
        <dbReference type="ARBA" id="ARBA00022840"/>
    </source>
</evidence>
<feature type="binding site" evidence="11">
    <location>
        <position position="586"/>
    </location>
    <ligand>
        <name>Zn(2+)</name>
        <dbReference type="ChEBI" id="CHEBI:29105"/>
    </ligand>
</feature>
<dbReference type="HAMAP" id="MF_00036_B">
    <property type="entry name" value="Ala_tRNA_synth_B"/>
    <property type="match status" value="1"/>
</dbReference>
<sequence length="900" mass="99144">MSSALSASQIREAFLKFFEERGHRRVASSSLVPQNDPSLLFTNAGMVQFKDVFTGREKREYSRATTSQKCVRAGGKHNDLDNVGYTARHHTFFEMLGNFSFGDYFKPDAIAYGWEFVTKTLGLDKARLAVTVFNGEGGIPWDEEAFELWAKQGVSRDRILKLGLKDNFWAMGDTGPCGPCSEIHYHQGDDIPCAEVTAGRQCKGVACDCDRWLEIWNLVFMQFERKEKDAPLIPLPKPSIDTGAGLERIASVVQGKRSNYDTDLFQSILSRVSELVGKPYSQEGGASMRVVADHSRAAAFLIADGVQPSNEGRGYVLRRIMRRAIRHGSLLGLDELFFFKVVDRVIELMGEAYPELRDGRTFILEVCKHEEESFRRTLNRGMKLIDEEVARMKQSGAKVLSGEKVWELHGTYGFPWDLTEIILKERGFEADIAGYEKLKKEEAEKGTDEGGISKDKAIATVHLKLLERLGPTEFLGYEGVGHEGEGSVRAIINKGGVELTEAQEGDEVELVLDRTPFYGESGGQVGDTGRIVGHGGKAVAQVLDAQRPVQGLIVHQVKVTQGTLKVGDMVQAGVDGQRRSSIRANHSATHLLHKALKMVLGEHVKQAGSVVAPDYLRFDFSHFSPMTPEQQEQVEDLVNGWIRENAESQTRVMNLEDAKKSGAVAMFGEKYGETVRVVTVHPQSTELCGGTHVRRSGDIGLFKVTGESGVASGVRRIIAVTGLGAIQYMRETERELKKAAELLKTSPKDLVKRVESTQKRVKELEHKIEEMAVKAQAGSSKDLLEQARDINGMKVLATRMDPADPNVFRGLADQLRDRMKSGVVVIGGEKDGKVVLLVAATKDVVARGIHAGNLLKEMAKEVNGRGGGKPDLAQGGGEDPSRIPNAFDKFYELVKGTNLS</sequence>
<dbReference type="Gene3D" id="6.10.250.550">
    <property type="match status" value="1"/>
</dbReference>
<keyword evidence="5 11" id="KW-0547">Nucleotide-binding</keyword>
<feature type="domain" description="Alanyl-transfer RNA synthetases family profile" evidence="13">
    <location>
        <begin position="5"/>
        <end position="731"/>
    </location>
</feature>
<evidence type="ECO:0000256" key="10">
    <source>
        <dbReference type="ARBA" id="ARBA00023146"/>
    </source>
</evidence>
<dbReference type="InterPro" id="IPR045864">
    <property type="entry name" value="aa-tRNA-synth_II/BPL/LPL"/>
</dbReference>
<dbReference type="Gene3D" id="3.30.54.20">
    <property type="match status" value="1"/>
</dbReference>
<dbReference type="Gene3D" id="2.40.30.130">
    <property type="match status" value="1"/>
</dbReference>
<evidence type="ECO:0000256" key="4">
    <source>
        <dbReference type="ARBA" id="ARBA00022723"/>
    </source>
</evidence>
<dbReference type="CDD" id="cd00673">
    <property type="entry name" value="AlaRS_core"/>
    <property type="match status" value="1"/>
</dbReference>
<dbReference type="InterPro" id="IPR002318">
    <property type="entry name" value="Ala-tRNA-lgiase_IIc"/>
</dbReference>
<dbReference type="KEGG" id="age:AA314_08305"/>
<dbReference type="Pfam" id="PF07973">
    <property type="entry name" value="tRNA_SAD"/>
    <property type="match status" value="1"/>
</dbReference>
<feature type="region of interest" description="Disordered" evidence="12">
    <location>
        <begin position="861"/>
        <end position="884"/>
    </location>
</feature>
<dbReference type="RefSeq" id="WP_047859910.1">
    <property type="nucleotide sequence ID" value="NZ_CP011509.1"/>
</dbReference>
<dbReference type="Proteomes" id="UP000256345">
    <property type="component" value="Unassembled WGS sequence"/>
</dbReference>
<evidence type="ECO:0000256" key="11">
    <source>
        <dbReference type="HAMAP-Rule" id="MF_00036"/>
    </source>
</evidence>
<dbReference type="GO" id="GO:0006419">
    <property type="term" value="P:alanyl-tRNA aminoacylation"/>
    <property type="evidence" value="ECO:0007669"/>
    <property type="project" value="UniProtKB-UniRule"/>
</dbReference>
<keyword evidence="2 11" id="KW-0820">tRNA-binding</keyword>
<dbReference type="InterPro" id="IPR018165">
    <property type="entry name" value="Ala-tRNA-synth_IIc_core"/>
</dbReference>
<keyword evidence="3 11" id="KW-0436">Ligase</keyword>
<proteinExistence type="inferred from homology"/>
<dbReference type="GO" id="GO:0005829">
    <property type="term" value="C:cytosol"/>
    <property type="evidence" value="ECO:0007669"/>
    <property type="project" value="TreeGrafter"/>
</dbReference>
<dbReference type="EMBL" id="QUMU01000005">
    <property type="protein sequence ID" value="REG32014.1"/>
    <property type="molecule type" value="Genomic_DNA"/>
</dbReference>
<evidence type="ECO:0000256" key="8">
    <source>
        <dbReference type="ARBA" id="ARBA00022884"/>
    </source>
</evidence>
<reference evidence="14 16" key="1">
    <citation type="submission" date="2015-05" db="EMBL/GenBank/DDBJ databases">
        <title>Genome assembly of Archangium gephyra DSM 2261.</title>
        <authorList>
            <person name="Sharma G."/>
            <person name="Subramanian S."/>
        </authorList>
    </citation>
    <scope>NUCLEOTIDE SEQUENCE [LARGE SCALE GENOMIC DNA]</scope>
    <source>
        <strain evidence="14 16">DSM 2261</strain>
    </source>
</reference>
<comment type="cofactor">
    <cofactor evidence="11">
        <name>Zn(2+)</name>
        <dbReference type="ChEBI" id="CHEBI:29105"/>
    </cofactor>
    <text evidence="11">Binds 1 zinc ion per subunit.</text>
</comment>
<dbReference type="AlphaFoldDB" id="A0AAC8QFU4"/>